<feature type="transmembrane region" description="Helical" evidence="4">
    <location>
        <begin position="408"/>
        <end position="431"/>
    </location>
</feature>
<gene>
    <name evidence="6" type="ORF">PDIGIT_LOCUS5280</name>
</gene>
<keyword evidence="4" id="KW-1133">Transmembrane helix</keyword>
<evidence type="ECO:0000259" key="5">
    <source>
        <dbReference type="PROSITE" id="PS50850"/>
    </source>
</evidence>
<dbReference type="Proteomes" id="UP001152607">
    <property type="component" value="Unassembled WGS sequence"/>
</dbReference>
<dbReference type="GO" id="GO:0016020">
    <property type="term" value="C:membrane"/>
    <property type="evidence" value="ECO:0007669"/>
    <property type="project" value="UniProtKB-SubCell"/>
</dbReference>
<feature type="transmembrane region" description="Helical" evidence="4">
    <location>
        <begin position="137"/>
        <end position="160"/>
    </location>
</feature>
<feature type="region of interest" description="Disordered" evidence="3">
    <location>
        <begin position="1"/>
        <end position="34"/>
    </location>
</feature>
<comment type="similarity">
    <text evidence="2">Belongs to the major facilitator superfamily. Monocarboxylate porter (TC 2.A.1.13) family.</text>
</comment>
<dbReference type="Pfam" id="PF07690">
    <property type="entry name" value="MFS_1"/>
    <property type="match status" value="1"/>
</dbReference>
<evidence type="ECO:0000256" key="3">
    <source>
        <dbReference type="SAM" id="MobiDB-lite"/>
    </source>
</evidence>
<proteinExistence type="inferred from homology"/>
<dbReference type="GO" id="GO:0022857">
    <property type="term" value="F:transmembrane transporter activity"/>
    <property type="evidence" value="ECO:0007669"/>
    <property type="project" value="InterPro"/>
</dbReference>
<feature type="transmembrane region" description="Helical" evidence="4">
    <location>
        <begin position="42"/>
        <end position="63"/>
    </location>
</feature>
<feature type="compositionally biased region" description="Basic and acidic residues" evidence="3">
    <location>
        <begin position="1"/>
        <end position="16"/>
    </location>
</feature>
<reference evidence="6" key="1">
    <citation type="submission" date="2023-01" db="EMBL/GenBank/DDBJ databases">
        <authorList>
            <person name="Van Ghelder C."/>
            <person name="Rancurel C."/>
        </authorList>
    </citation>
    <scope>NUCLEOTIDE SEQUENCE</scope>
    <source>
        <strain evidence="6">CNCM I-4278</strain>
    </source>
</reference>
<evidence type="ECO:0000313" key="6">
    <source>
        <dbReference type="EMBL" id="CAI6332248.1"/>
    </source>
</evidence>
<feature type="transmembrane region" description="Helical" evidence="4">
    <location>
        <begin position="247"/>
        <end position="270"/>
    </location>
</feature>
<dbReference type="PANTHER" id="PTHR11360">
    <property type="entry name" value="MONOCARBOXYLATE TRANSPORTER"/>
    <property type="match status" value="1"/>
</dbReference>
<feature type="transmembrane region" description="Helical" evidence="4">
    <location>
        <begin position="282"/>
        <end position="301"/>
    </location>
</feature>
<evidence type="ECO:0000256" key="4">
    <source>
        <dbReference type="SAM" id="Phobius"/>
    </source>
</evidence>
<evidence type="ECO:0000256" key="2">
    <source>
        <dbReference type="ARBA" id="ARBA00006727"/>
    </source>
</evidence>
<dbReference type="SUPFAM" id="SSF103473">
    <property type="entry name" value="MFS general substrate transporter"/>
    <property type="match status" value="1"/>
</dbReference>
<keyword evidence="4" id="KW-0472">Membrane</keyword>
<name>A0A9W4UAT3_9PLEO</name>
<feature type="transmembrane region" description="Helical" evidence="4">
    <location>
        <begin position="83"/>
        <end position="102"/>
    </location>
</feature>
<feature type="domain" description="Major facilitator superfamily (MFS) profile" evidence="5">
    <location>
        <begin position="44"/>
        <end position="429"/>
    </location>
</feature>
<dbReference type="InterPro" id="IPR011701">
    <property type="entry name" value="MFS"/>
</dbReference>
<comment type="subcellular location">
    <subcellularLocation>
        <location evidence="1">Membrane</location>
        <topology evidence="1">Multi-pass membrane protein</topology>
    </subcellularLocation>
</comment>
<feature type="transmembrane region" description="Helical" evidence="4">
    <location>
        <begin position="379"/>
        <end position="402"/>
    </location>
</feature>
<dbReference type="Gene3D" id="1.20.1250.20">
    <property type="entry name" value="MFS general substrate transporter like domains"/>
    <property type="match status" value="2"/>
</dbReference>
<dbReference type="InterPro" id="IPR050327">
    <property type="entry name" value="Proton-linked_MCT"/>
</dbReference>
<dbReference type="PANTHER" id="PTHR11360:SF252">
    <property type="entry name" value="MAJOR FACILITATOR SUPERFAMILY (MFS) PROFILE DOMAIN-CONTAINING PROTEIN-RELATED"/>
    <property type="match status" value="1"/>
</dbReference>
<organism evidence="6 7">
    <name type="scientific">Periconia digitata</name>
    <dbReference type="NCBI Taxonomy" id="1303443"/>
    <lineage>
        <taxon>Eukaryota</taxon>
        <taxon>Fungi</taxon>
        <taxon>Dikarya</taxon>
        <taxon>Ascomycota</taxon>
        <taxon>Pezizomycotina</taxon>
        <taxon>Dothideomycetes</taxon>
        <taxon>Pleosporomycetidae</taxon>
        <taxon>Pleosporales</taxon>
        <taxon>Massarineae</taxon>
        <taxon>Periconiaceae</taxon>
        <taxon>Periconia</taxon>
    </lineage>
</organism>
<feature type="transmembrane region" description="Helical" evidence="4">
    <location>
        <begin position="109"/>
        <end position="131"/>
    </location>
</feature>
<keyword evidence="4" id="KW-0812">Transmembrane</keyword>
<keyword evidence="7" id="KW-1185">Reference proteome</keyword>
<feature type="transmembrane region" description="Helical" evidence="4">
    <location>
        <begin position="172"/>
        <end position="193"/>
    </location>
</feature>
<comment type="caution">
    <text evidence="6">The sequence shown here is derived from an EMBL/GenBank/DDBJ whole genome shotgun (WGS) entry which is preliminary data.</text>
</comment>
<dbReference type="InterPro" id="IPR020846">
    <property type="entry name" value="MFS_dom"/>
</dbReference>
<sequence>MAEKMPKPISTAEKDTNGNAKTQKEPVVASTPPGPPDGGTKAWLAVFAACLSFLIAWGPSTGFGAFQEHYIDQLLSSHSASDISWIGTVNAFFLISTGVVAGPLFDRGYLLHLMALGHLMVIFGMMMVSLAVEYYQIMLAFGFCVGIGSGLLYVPAIALVNTTFSTKRALAMGFVTCGASVGGVIFPIIFIRLQPRIGYPWTMRVLAFLQLACSCIAMPILLCIPRPPKPASPRRIIHWHAMKEKTFSAYCVANFLIFMAYFVPLFYVPYFASTILGTDRDFGFYVLAALNGASGFGRLGSAIVAQKLGAQNVLLFSVVASTILIFGWTGIRSLGSFFAFAVLLGFFSGILISSNPVVVAHPVVSPTPSVIGTRLGMQWFATSLGVLIGAPIAGAIVTTINADSFINLAVYSGVVMAVGCAFLLVPLNAVWKHDKRRRQDAS</sequence>
<dbReference type="OrthoDB" id="6509908at2759"/>
<dbReference type="AlphaFoldDB" id="A0A9W4UAT3"/>
<evidence type="ECO:0000256" key="1">
    <source>
        <dbReference type="ARBA" id="ARBA00004141"/>
    </source>
</evidence>
<feature type="transmembrane region" description="Helical" evidence="4">
    <location>
        <begin position="313"/>
        <end position="331"/>
    </location>
</feature>
<accession>A0A9W4UAT3</accession>
<dbReference type="EMBL" id="CAOQHR010000003">
    <property type="protein sequence ID" value="CAI6332248.1"/>
    <property type="molecule type" value="Genomic_DNA"/>
</dbReference>
<dbReference type="PROSITE" id="PS50850">
    <property type="entry name" value="MFS"/>
    <property type="match status" value="1"/>
</dbReference>
<feature type="transmembrane region" description="Helical" evidence="4">
    <location>
        <begin position="337"/>
        <end position="358"/>
    </location>
</feature>
<protein>
    <recommendedName>
        <fullName evidence="5">Major facilitator superfamily (MFS) profile domain-containing protein</fullName>
    </recommendedName>
</protein>
<evidence type="ECO:0000313" key="7">
    <source>
        <dbReference type="Proteomes" id="UP001152607"/>
    </source>
</evidence>
<dbReference type="InterPro" id="IPR036259">
    <property type="entry name" value="MFS_trans_sf"/>
</dbReference>
<feature type="transmembrane region" description="Helical" evidence="4">
    <location>
        <begin position="205"/>
        <end position="226"/>
    </location>
</feature>